<keyword evidence="2" id="KW-0472">Membrane</keyword>
<evidence type="ECO:0000313" key="3">
    <source>
        <dbReference type="EMBL" id="MBP0493205.1"/>
    </source>
</evidence>
<gene>
    <name evidence="3" type="ORF">J5Y10_10505</name>
</gene>
<protein>
    <submittedName>
        <fullName evidence="3">Uncharacterized protein</fullName>
    </submittedName>
</protein>
<evidence type="ECO:0000256" key="1">
    <source>
        <dbReference type="SAM" id="MobiDB-lite"/>
    </source>
</evidence>
<dbReference type="EMBL" id="JAGIZA010000005">
    <property type="protein sequence ID" value="MBP0493205.1"/>
    <property type="molecule type" value="Genomic_DNA"/>
</dbReference>
<organism evidence="3 4">
    <name type="scientific">Roseomonas indoligenes</name>
    <dbReference type="NCBI Taxonomy" id="2820811"/>
    <lineage>
        <taxon>Bacteria</taxon>
        <taxon>Pseudomonadati</taxon>
        <taxon>Pseudomonadota</taxon>
        <taxon>Alphaproteobacteria</taxon>
        <taxon>Acetobacterales</taxon>
        <taxon>Roseomonadaceae</taxon>
        <taxon>Roseomonas</taxon>
    </lineage>
</organism>
<feature type="compositionally biased region" description="Low complexity" evidence="1">
    <location>
        <begin position="16"/>
        <end position="26"/>
    </location>
</feature>
<accession>A0A940N0V5</accession>
<dbReference type="RefSeq" id="WP_209373335.1">
    <property type="nucleotide sequence ID" value="NZ_JAGIZA010000005.1"/>
</dbReference>
<keyword evidence="4" id="KW-1185">Reference proteome</keyword>
<evidence type="ECO:0000256" key="2">
    <source>
        <dbReference type="SAM" id="Phobius"/>
    </source>
</evidence>
<reference evidence="3" key="1">
    <citation type="submission" date="2021-03" db="EMBL/GenBank/DDBJ databases">
        <authorList>
            <person name="So Y."/>
        </authorList>
    </citation>
    <scope>NUCLEOTIDE SEQUENCE</scope>
    <source>
        <strain evidence="3">SG15</strain>
    </source>
</reference>
<dbReference type="AlphaFoldDB" id="A0A940N0V5"/>
<sequence length="75" mass="7987">MPSDPIRSSAVMRDQAAASPDSAAPAGMAEARHPSPRPISHAEEGEAGRGEWWSLIRAVLIGVVVLMLLGWLISR</sequence>
<evidence type="ECO:0000313" key="4">
    <source>
        <dbReference type="Proteomes" id="UP000677537"/>
    </source>
</evidence>
<proteinExistence type="predicted"/>
<keyword evidence="2" id="KW-1133">Transmembrane helix</keyword>
<name>A0A940N0V5_9PROT</name>
<feature type="transmembrane region" description="Helical" evidence="2">
    <location>
        <begin position="52"/>
        <end position="73"/>
    </location>
</feature>
<keyword evidence="2" id="KW-0812">Transmembrane</keyword>
<comment type="caution">
    <text evidence="3">The sequence shown here is derived from an EMBL/GenBank/DDBJ whole genome shotgun (WGS) entry which is preliminary data.</text>
</comment>
<dbReference type="Proteomes" id="UP000677537">
    <property type="component" value="Unassembled WGS sequence"/>
</dbReference>
<feature type="region of interest" description="Disordered" evidence="1">
    <location>
        <begin position="1"/>
        <end position="44"/>
    </location>
</feature>